<dbReference type="OrthoDB" id="9809348at2"/>
<evidence type="ECO:0000256" key="5">
    <source>
        <dbReference type="ARBA" id="ARBA00022692"/>
    </source>
</evidence>
<dbReference type="AlphaFoldDB" id="A0A4R5KHY4"/>
<keyword evidence="2" id="KW-1003">Cell membrane</keyword>
<dbReference type="PANTHER" id="PTHR34220:SF11">
    <property type="entry name" value="SENSOR PROTEIN KINASE HPTS"/>
    <property type="match status" value="1"/>
</dbReference>
<feature type="transmembrane region" description="Helical" evidence="12">
    <location>
        <begin position="290"/>
        <end position="310"/>
    </location>
</feature>
<evidence type="ECO:0000256" key="11">
    <source>
        <dbReference type="ARBA" id="ARBA00023136"/>
    </source>
</evidence>
<dbReference type="Pfam" id="PF06580">
    <property type="entry name" value="His_kinase"/>
    <property type="match status" value="1"/>
</dbReference>
<evidence type="ECO:0000313" key="15">
    <source>
        <dbReference type="Proteomes" id="UP000295636"/>
    </source>
</evidence>
<accession>A0A4R5KHY4</accession>
<comment type="caution">
    <text evidence="14">The sequence shown here is derived from an EMBL/GenBank/DDBJ whole genome shotgun (WGS) entry which is preliminary data.</text>
</comment>
<keyword evidence="15" id="KW-1185">Reference proteome</keyword>
<keyword evidence="11 12" id="KW-0472">Membrane</keyword>
<dbReference type="InterPro" id="IPR003594">
    <property type="entry name" value="HATPase_dom"/>
</dbReference>
<feature type="domain" description="HAMP" evidence="13">
    <location>
        <begin position="311"/>
        <end position="363"/>
    </location>
</feature>
<comment type="subcellular location">
    <subcellularLocation>
        <location evidence="1">Cell membrane</location>
        <topology evidence="1">Multi-pass membrane protein</topology>
    </subcellularLocation>
</comment>
<keyword evidence="8" id="KW-0067">ATP-binding</keyword>
<dbReference type="Proteomes" id="UP000295636">
    <property type="component" value="Unassembled WGS sequence"/>
</dbReference>
<dbReference type="Gene3D" id="3.30.565.10">
    <property type="entry name" value="Histidine kinase-like ATPase, C-terminal domain"/>
    <property type="match status" value="1"/>
</dbReference>
<proteinExistence type="predicted"/>
<feature type="transmembrane region" description="Helical" evidence="12">
    <location>
        <begin position="12"/>
        <end position="35"/>
    </location>
</feature>
<dbReference type="InterPro" id="IPR036890">
    <property type="entry name" value="HATPase_C_sf"/>
</dbReference>
<organism evidence="14 15">
    <name type="scientific">Paenibacillus piri</name>
    <dbReference type="NCBI Taxonomy" id="2547395"/>
    <lineage>
        <taxon>Bacteria</taxon>
        <taxon>Bacillati</taxon>
        <taxon>Bacillota</taxon>
        <taxon>Bacilli</taxon>
        <taxon>Bacillales</taxon>
        <taxon>Paenibacillaceae</taxon>
        <taxon>Paenibacillus</taxon>
    </lineage>
</organism>
<evidence type="ECO:0000256" key="9">
    <source>
        <dbReference type="ARBA" id="ARBA00022989"/>
    </source>
</evidence>
<dbReference type="InterPro" id="IPR050640">
    <property type="entry name" value="Bact_2-comp_sensor_kinase"/>
</dbReference>
<evidence type="ECO:0000256" key="1">
    <source>
        <dbReference type="ARBA" id="ARBA00004651"/>
    </source>
</evidence>
<keyword evidence="7" id="KW-0418">Kinase</keyword>
<evidence type="ECO:0000256" key="7">
    <source>
        <dbReference type="ARBA" id="ARBA00022777"/>
    </source>
</evidence>
<dbReference type="SMART" id="SM00304">
    <property type="entry name" value="HAMP"/>
    <property type="match status" value="1"/>
</dbReference>
<keyword evidence="9 12" id="KW-1133">Transmembrane helix</keyword>
<dbReference type="PROSITE" id="PS50885">
    <property type="entry name" value="HAMP"/>
    <property type="match status" value="1"/>
</dbReference>
<keyword evidence="3" id="KW-0597">Phosphoprotein</keyword>
<keyword evidence="10" id="KW-0902">Two-component regulatory system</keyword>
<evidence type="ECO:0000256" key="4">
    <source>
        <dbReference type="ARBA" id="ARBA00022679"/>
    </source>
</evidence>
<evidence type="ECO:0000259" key="13">
    <source>
        <dbReference type="PROSITE" id="PS50885"/>
    </source>
</evidence>
<gene>
    <name evidence="14" type="ORF">E1757_21125</name>
</gene>
<dbReference type="Gene3D" id="6.10.340.10">
    <property type="match status" value="1"/>
</dbReference>
<evidence type="ECO:0000256" key="2">
    <source>
        <dbReference type="ARBA" id="ARBA00022475"/>
    </source>
</evidence>
<dbReference type="RefSeq" id="WP_133231810.1">
    <property type="nucleotide sequence ID" value="NZ_SMRT01000011.1"/>
</dbReference>
<keyword evidence="5 12" id="KW-0812">Transmembrane</keyword>
<evidence type="ECO:0000256" key="8">
    <source>
        <dbReference type="ARBA" id="ARBA00022840"/>
    </source>
</evidence>
<dbReference type="CDD" id="cd06225">
    <property type="entry name" value="HAMP"/>
    <property type="match status" value="1"/>
</dbReference>
<dbReference type="InterPro" id="IPR010559">
    <property type="entry name" value="Sig_transdc_His_kin_internal"/>
</dbReference>
<reference evidence="14 15" key="1">
    <citation type="submission" date="2019-03" db="EMBL/GenBank/DDBJ databases">
        <title>This is whole genome sequence of Paenibacillus sp MS74 strain.</title>
        <authorList>
            <person name="Trinh H.N."/>
        </authorList>
    </citation>
    <scope>NUCLEOTIDE SEQUENCE [LARGE SCALE GENOMIC DNA]</scope>
    <source>
        <strain evidence="14 15">MS74</strain>
    </source>
</reference>
<dbReference type="SUPFAM" id="SSF55874">
    <property type="entry name" value="ATPase domain of HSP90 chaperone/DNA topoisomerase II/histidine kinase"/>
    <property type="match status" value="1"/>
</dbReference>
<dbReference type="PANTHER" id="PTHR34220">
    <property type="entry name" value="SENSOR HISTIDINE KINASE YPDA"/>
    <property type="match status" value="1"/>
</dbReference>
<name>A0A4R5KHY4_9BACL</name>
<evidence type="ECO:0000256" key="12">
    <source>
        <dbReference type="SAM" id="Phobius"/>
    </source>
</evidence>
<dbReference type="Pfam" id="PF02518">
    <property type="entry name" value="HATPase_c"/>
    <property type="match status" value="1"/>
</dbReference>
<dbReference type="InterPro" id="IPR003660">
    <property type="entry name" value="HAMP_dom"/>
</dbReference>
<evidence type="ECO:0000256" key="10">
    <source>
        <dbReference type="ARBA" id="ARBA00023012"/>
    </source>
</evidence>
<dbReference type="EMBL" id="SMRT01000011">
    <property type="protein sequence ID" value="TDF95043.1"/>
    <property type="molecule type" value="Genomic_DNA"/>
</dbReference>
<protein>
    <submittedName>
        <fullName evidence="14">HAMP domain-containing protein</fullName>
    </submittedName>
</protein>
<dbReference type="SUPFAM" id="SSF158472">
    <property type="entry name" value="HAMP domain-like"/>
    <property type="match status" value="1"/>
</dbReference>
<keyword evidence="4" id="KW-0808">Transferase</keyword>
<keyword evidence="6" id="KW-0547">Nucleotide-binding</keyword>
<dbReference type="GO" id="GO:0000155">
    <property type="term" value="F:phosphorelay sensor kinase activity"/>
    <property type="evidence" value="ECO:0007669"/>
    <property type="project" value="InterPro"/>
</dbReference>
<evidence type="ECO:0000256" key="6">
    <source>
        <dbReference type="ARBA" id="ARBA00022741"/>
    </source>
</evidence>
<sequence length="597" mass="68022">MFKRMETIKLKSQLFIFICISAAIIILIQIVYLSWFEQINQRNYSEFLKDTLKQIELKAVSFSTDIDTIANIIAFNDLTYQFVNTQDIDGRLKLKNSMQVMIESIMLSNKNINDVIVTDLDMIHIGAYRREDFAVLNEVKRRYKEGRLQLDRPAHYVFDSTENDKPFYVCVARSFSTSDNRTNGEFITVVIYNTDSFVNIVSSIQPNDNSLFMLADASGNIIASNRKDAAVNKHWGQAAMFNDHPDGYIGGTGDGKSLAYQRTVRNLDWRVIGAIPDIEIGKDLSALKQFGIVTGIIVVIVLLGFGLMINRSIMRPIVRMAHFMKSIGPNYSTRRLDIRNENEISLLARVMNKMLDNIDEMTREVMDSRENLYQAELAKKHAQFLAFQSQVNPHFLYNTLDCIRSIALARDVAEIFEMTTAMAKIFRYSIKENNHVRVADELGCIQDYFKIIQIRQSNRFALAYDIDDEVMELTIPRMILQPIVENAVFHGLEQKKGPGSLSIQGFMSPDGSLMFEIADDGKGMPPDVLDMLRSKLVAWDPMEGTQVITEKKSIGLMNIDRRIKLLHGFRYGISIASSQQEGTKVSIKLPVMSKNRN</sequence>
<dbReference type="GO" id="GO:0005524">
    <property type="term" value="F:ATP binding"/>
    <property type="evidence" value="ECO:0007669"/>
    <property type="project" value="UniProtKB-KW"/>
</dbReference>
<dbReference type="GO" id="GO:0005886">
    <property type="term" value="C:plasma membrane"/>
    <property type="evidence" value="ECO:0007669"/>
    <property type="project" value="UniProtKB-SubCell"/>
</dbReference>
<evidence type="ECO:0000313" key="14">
    <source>
        <dbReference type="EMBL" id="TDF95043.1"/>
    </source>
</evidence>
<evidence type="ECO:0000256" key="3">
    <source>
        <dbReference type="ARBA" id="ARBA00022553"/>
    </source>
</evidence>
<dbReference type="Pfam" id="PF00672">
    <property type="entry name" value="HAMP"/>
    <property type="match status" value="1"/>
</dbReference>